<dbReference type="STRING" id="1045775.SAMN05216378_4964"/>
<evidence type="ECO:0000259" key="2">
    <source>
        <dbReference type="PROSITE" id="PS50995"/>
    </source>
</evidence>
<evidence type="ECO:0000256" key="1">
    <source>
        <dbReference type="ARBA" id="ARBA00023125"/>
    </source>
</evidence>
<keyword evidence="1 3" id="KW-0238">DNA-binding</keyword>
<dbReference type="SUPFAM" id="SSF46785">
    <property type="entry name" value="Winged helix' DNA-binding domain"/>
    <property type="match status" value="1"/>
</dbReference>
<dbReference type="GO" id="GO:0003700">
    <property type="term" value="F:DNA-binding transcription factor activity"/>
    <property type="evidence" value="ECO:0007669"/>
    <property type="project" value="InterPro"/>
</dbReference>
<dbReference type="PRINTS" id="PR00598">
    <property type="entry name" value="HTHMARR"/>
</dbReference>
<dbReference type="InterPro" id="IPR000835">
    <property type="entry name" value="HTH_MarR-typ"/>
</dbReference>
<dbReference type="InterPro" id="IPR036390">
    <property type="entry name" value="WH_DNA-bd_sf"/>
</dbReference>
<dbReference type="SMART" id="SM00347">
    <property type="entry name" value="HTH_MARR"/>
    <property type="match status" value="1"/>
</dbReference>
<evidence type="ECO:0000313" key="4">
    <source>
        <dbReference type="Proteomes" id="UP000198855"/>
    </source>
</evidence>
<dbReference type="GO" id="GO:0003677">
    <property type="term" value="F:DNA binding"/>
    <property type="evidence" value="ECO:0007669"/>
    <property type="project" value="UniProtKB-KW"/>
</dbReference>
<keyword evidence="4" id="KW-1185">Reference proteome</keyword>
<dbReference type="PANTHER" id="PTHR33164">
    <property type="entry name" value="TRANSCRIPTIONAL REGULATOR, MARR FAMILY"/>
    <property type="match status" value="1"/>
</dbReference>
<feature type="domain" description="HTH marR-type" evidence="2">
    <location>
        <begin position="1"/>
        <end position="133"/>
    </location>
</feature>
<dbReference type="RefSeq" id="WP_091189091.1">
    <property type="nucleotide sequence ID" value="NZ_FOMT01000005.1"/>
</dbReference>
<name>A0A1I2FR05_9BACL</name>
<reference evidence="4" key="1">
    <citation type="submission" date="2016-10" db="EMBL/GenBank/DDBJ databases">
        <authorList>
            <person name="Varghese N."/>
            <person name="Submissions S."/>
        </authorList>
    </citation>
    <scope>NUCLEOTIDE SEQUENCE [LARGE SCALE GENOMIC DNA]</scope>
    <source>
        <strain evidence="4">CGMCC 1.10784</strain>
    </source>
</reference>
<proteinExistence type="predicted"/>
<dbReference type="OrthoDB" id="9790052at2"/>
<accession>A0A1I2FR05</accession>
<dbReference type="PROSITE" id="PS50995">
    <property type="entry name" value="HTH_MARR_2"/>
    <property type="match status" value="1"/>
</dbReference>
<evidence type="ECO:0000313" key="3">
    <source>
        <dbReference type="EMBL" id="SFF07030.1"/>
    </source>
</evidence>
<dbReference type="InterPro" id="IPR039422">
    <property type="entry name" value="MarR/SlyA-like"/>
</dbReference>
<dbReference type="Gene3D" id="1.10.10.10">
    <property type="entry name" value="Winged helix-like DNA-binding domain superfamily/Winged helix DNA-binding domain"/>
    <property type="match status" value="1"/>
</dbReference>
<sequence>MISEEFTRLWTKMTREWKDSLEEGLAPLTEGQLNVLNILLQHEPMKPSELLQYLATTPAAITTLLDRMERNDLIVRTRDNQDRRIVWVSVSEKGRNEAQRGTEVRSKLIGESLDRISSHNQQLLVYLLGKVANA</sequence>
<protein>
    <submittedName>
        <fullName evidence="3">DNA-binding transcriptional regulator, MarR family</fullName>
    </submittedName>
</protein>
<gene>
    <name evidence="3" type="ORF">SAMN05216378_4964</name>
</gene>
<organism evidence="3 4">
    <name type="scientific">Paenibacillus catalpae</name>
    <dbReference type="NCBI Taxonomy" id="1045775"/>
    <lineage>
        <taxon>Bacteria</taxon>
        <taxon>Bacillati</taxon>
        <taxon>Bacillota</taxon>
        <taxon>Bacilli</taxon>
        <taxon>Bacillales</taxon>
        <taxon>Paenibacillaceae</taxon>
        <taxon>Paenibacillus</taxon>
    </lineage>
</organism>
<dbReference type="AlphaFoldDB" id="A0A1I2FR05"/>
<dbReference type="GO" id="GO:0006950">
    <property type="term" value="P:response to stress"/>
    <property type="evidence" value="ECO:0007669"/>
    <property type="project" value="TreeGrafter"/>
</dbReference>
<dbReference type="Pfam" id="PF01047">
    <property type="entry name" value="MarR"/>
    <property type="match status" value="1"/>
</dbReference>
<dbReference type="InterPro" id="IPR036388">
    <property type="entry name" value="WH-like_DNA-bd_sf"/>
</dbReference>
<dbReference type="Proteomes" id="UP000198855">
    <property type="component" value="Unassembled WGS sequence"/>
</dbReference>
<dbReference type="EMBL" id="FOMT01000005">
    <property type="protein sequence ID" value="SFF07030.1"/>
    <property type="molecule type" value="Genomic_DNA"/>
</dbReference>
<dbReference type="PANTHER" id="PTHR33164:SF43">
    <property type="entry name" value="HTH-TYPE TRANSCRIPTIONAL REPRESSOR YETL"/>
    <property type="match status" value="1"/>
</dbReference>